<dbReference type="SUPFAM" id="SSF158651">
    <property type="entry name" value="YejL-like"/>
    <property type="match status" value="1"/>
</dbReference>
<dbReference type="AlphaFoldDB" id="A0A1Y6EUR0"/>
<name>A0A1Y6EUR0_9GAMM</name>
<evidence type="ECO:0000313" key="1">
    <source>
        <dbReference type="EMBL" id="SMQ65939.1"/>
    </source>
</evidence>
<gene>
    <name evidence="1" type="ORF">SAMN06297229_1398</name>
</gene>
<dbReference type="Gene3D" id="1.10.3390.10">
    <property type="entry name" value="YejL-like"/>
    <property type="match status" value="1"/>
</dbReference>
<sequence length="80" mass="8638">MPILSKYDAQQQQQLLEQVLDVFSSQQTPANLALMTLGNAVSNVIEQGYSDTQRKAVAEQFGKVLLQSLTTAPAASKNGN</sequence>
<dbReference type="RefSeq" id="WP_086434474.1">
    <property type="nucleotide sequence ID" value="NZ_FXWH01000001.1"/>
</dbReference>
<protein>
    <submittedName>
        <fullName evidence="1">Uncharacterized protein</fullName>
    </submittedName>
</protein>
<dbReference type="EMBL" id="FXWH01000001">
    <property type="protein sequence ID" value="SMQ65939.1"/>
    <property type="molecule type" value="Genomic_DNA"/>
</dbReference>
<dbReference type="OrthoDB" id="5771474at2"/>
<reference evidence="2" key="1">
    <citation type="submission" date="2017-04" db="EMBL/GenBank/DDBJ databases">
        <authorList>
            <person name="Varghese N."/>
            <person name="Submissions S."/>
        </authorList>
    </citation>
    <scope>NUCLEOTIDE SEQUENCE [LARGE SCALE GENOMIC DNA]</scope>
</reference>
<evidence type="ECO:0000313" key="2">
    <source>
        <dbReference type="Proteomes" id="UP000194450"/>
    </source>
</evidence>
<dbReference type="InterPro" id="IPR009857">
    <property type="entry name" value="UPF0352"/>
</dbReference>
<keyword evidence="2" id="KW-1185">Reference proteome</keyword>
<dbReference type="InterPro" id="IPR023202">
    <property type="entry name" value="YejL_sf"/>
</dbReference>
<organism evidence="1 2">
    <name type="scientific">Pseudidiomarina planktonica</name>
    <dbReference type="NCBI Taxonomy" id="1323738"/>
    <lineage>
        <taxon>Bacteria</taxon>
        <taxon>Pseudomonadati</taxon>
        <taxon>Pseudomonadota</taxon>
        <taxon>Gammaproteobacteria</taxon>
        <taxon>Alteromonadales</taxon>
        <taxon>Idiomarinaceae</taxon>
        <taxon>Pseudidiomarina</taxon>
    </lineage>
</organism>
<dbReference type="Pfam" id="PF07208">
    <property type="entry name" value="DUF1414"/>
    <property type="match status" value="1"/>
</dbReference>
<dbReference type="Proteomes" id="UP000194450">
    <property type="component" value="Unassembled WGS sequence"/>
</dbReference>
<proteinExistence type="predicted"/>
<accession>A0A1Y6EUR0</accession>